<organism evidence="1 2">
    <name type="scientific">Portunus trituberculatus</name>
    <name type="common">Swimming crab</name>
    <name type="synonym">Neptunus trituberculatus</name>
    <dbReference type="NCBI Taxonomy" id="210409"/>
    <lineage>
        <taxon>Eukaryota</taxon>
        <taxon>Metazoa</taxon>
        <taxon>Ecdysozoa</taxon>
        <taxon>Arthropoda</taxon>
        <taxon>Crustacea</taxon>
        <taxon>Multicrustacea</taxon>
        <taxon>Malacostraca</taxon>
        <taxon>Eumalacostraca</taxon>
        <taxon>Eucarida</taxon>
        <taxon>Decapoda</taxon>
        <taxon>Pleocyemata</taxon>
        <taxon>Brachyura</taxon>
        <taxon>Eubrachyura</taxon>
        <taxon>Portunoidea</taxon>
        <taxon>Portunidae</taxon>
        <taxon>Portuninae</taxon>
        <taxon>Portunus</taxon>
    </lineage>
</organism>
<dbReference type="Proteomes" id="UP000324222">
    <property type="component" value="Unassembled WGS sequence"/>
</dbReference>
<reference evidence="1 2" key="1">
    <citation type="submission" date="2019-05" db="EMBL/GenBank/DDBJ databases">
        <title>Another draft genome of Portunus trituberculatus and its Hox gene families provides insights of decapod evolution.</title>
        <authorList>
            <person name="Jeong J.-H."/>
            <person name="Song I."/>
            <person name="Kim S."/>
            <person name="Choi T."/>
            <person name="Kim D."/>
            <person name="Ryu S."/>
            <person name="Kim W."/>
        </authorList>
    </citation>
    <scope>NUCLEOTIDE SEQUENCE [LARGE SCALE GENOMIC DNA]</scope>
    <source>
        <tissue evidence="1">Muscle</tissue>
    </source>
</reference>
<accession>A0A5B7JJK5</accession>
<gene>
    <name evidence="1" type="ORF">E2C01_093601</name>
</gene>
<dbReference type="EMBL" id="VSRR010113222">
    <property type="protein sequence ID" value="MPC98241.1"/>
    <property type="molecule type" value="Genomic_DNA"/>
</dbReference>
<protein>
    <submittedName>
        <fullName evidence="1">Uncharacterized protein</fullName>
    </submittedName>
</protein>
<keyword evidence="2" id="KW-1185">Reference proteome</keyword>
<comment type="caution">
    <text evidence="1">The sequence shown here is derived from an EMBL/GenBank/DDBJ whole genome shotgun (WGS) entry which is preliminary data.</text>
</comment>
<evidence type="ECO:0000313" key="2">
    <source>
        <dbReference type="Proteomes" id="UP000324222"/>
    </source>
</evidence>
<evidence type="ECO:0000313" key="1">
    <source>
        <dbReference type="EMBL" id="MPC98241.1"/>
    </source>
</evidence>
<proteinExistence type="predicted"/>
<dbReference type="AlphaFoldDB" id="A0A5B7JJK5"/>
<sequence>MKRCCRHKVDLLANSLRLRRLEGWGGMAEGQKRGWGGSVYGAGGAVRKEGKSSDSFTMTGDFMTKS</sequence>
<name>A0A5B7JJK5_PORTR</name>